<feature type="domain" description="Eph LBD" evidence="25">
    <location>
        <begin position="1"/>
        <end position="176"/>
    </location>
</feature>
<feature type="domain" description="Fibronectin type-III" evidence="24">
    <location>
        <begin position="406"/>
        <end position="500"/>
    </location>
</feature>
<evidence type="ECO:0000256" key="2">
    <source>
        <dbReference type="ARBA" id="ARBA00011902"/>
    </source>
</evidence>
<evidence type="ECO:0000256" key="10">
    <source>
        <dbReference type="ARBA" id="ARBA00022840"/>
    </source>
</evidence>
<evidence type="ECO:0000259" key="23">
    <source>
        <dbReference type="PROSITE" id="PS50105"/>
    </source>
</evidence>
<keyword evidence="10 18" id="KW-0067">ATP-binding</keyword>
<keyword evidence="8 18" id="KW-0547">Nucleotide-binding</keyword>
<dbReference type="EC" id="2.7.10.1" evidence="2"/>
<dbReference type="PROSITE" id="PS00107">
    <property type="entry name" value="PROTEIN_KINASE_ATP"/>
    <property type="match status" value="1"/>
</dbReference>
<dbReference type="InterPro" id="IPR001090">
    <property type="entry name" value="Ephrin_rcpt_lig-bd_dom"/>
</dbReference>
<evidence type="ECO:0000256" key="19">
    <source>
        <dbReference type="PIRSR" id="PIRSR000666-3"/>
    </source>
</evidence>
<dbReference type="PROSITE" id="PS50011">
    <property type="entry name" value="PROTEIN_KINASE_DOM"/>
    <property type="match status" value="1"/>
</dbReference>
<dbReference type="InterPro" id="IPR011009">
    <property type="entry name" value="Kinase-like_dom_sf"/>
</dbReference>
<dbReference type="PANTHER" id="PTHR46877">
    <property type="entry name" value="EPH RECEPTOR A5"/>
    <property type="match status" value="1"/>
</dbReference>
<evidence type="ECO:0000256" key="9">
    <source>
        <dbReference type="ARBA" id="ARBA00022777"/>
    </source>
</evidence>
<evidence type="ECO:0000256" key="16">
    <source>
        <dbReference type="ARBA" id="ARBA00051243"/>
    </source>
</evidence>
<keyword evidence="15" id="KW-0325">Glycoprotein</keyword>
<evidence type="ECO:0000259" key="24">
    <source>
        <dbReference type="PROSITE" id="PS50853"/>
    </source>
</evidence>
<dbReference type="InterPro" id="IPR000719">
    <property type="entry name" value="Prot_kinase_dom"/>
</dbReference>
<dbReference type="InterPro" id="IPR011641">
    <property type="entry name" value="Tyr-kin_ephrin_A/B_rcpt-like"/>
</dbReference>
<evidence type="ECO:0000256" key="20">
    <source>
        <dbReference type="PROSITE-ProRule" id="PRU10141"/>
    </source>
</evidence>
<keyword evidence="11" id="KW-1133">Transmembrane helix</keyword>
<evidence type="ECO:0000259" key="25">
    <source>
        <dbReference type="PROSITE" id="PS51550"/>
    </source>
</evidence>
<keyword evidence="14" id="KW-0675">Receptor</keyword>
<dbReference type="Gene3D" id="2.60.40.1770">
    <property type="entry name" value="ephrin a2 ectodomain"/>
    <property type="match status" value="1"/>
</dbReference>
<dbReference type="InterPro" id="IPR008979">
    <property type="entry name" value="Galactose-bd-like_sf"/>
</dbReference>
<dbReference type="SUPFAM" id="SSF49785">
    <property type="entry name" value="Galactose-binding domain-like"/>
    <property type="match status" value="1"/>
</dbReference>
<feature type="chain" id="PRO_5034367218" description="receptor protein-tyrosine kinase" evidence="21">
    <location>
        <begin position="19"/>
        <end position="897"/>
    </location>
</feature>
<dbReference type="AlphaFoldDB" id="A0A8C6ZYP6"/>
<dbReference type="FunFam" id="2.60.120.260:FF:000001">
    <property type="entry name" value="Ephrin type-A receptor 7"/>
    <property type="match status" value="1"/>
</dbReference>
<evidence type="ECO:0000313" key="27">
    <source>
        <dbReference type="Proteomes" id="UP000694420"/>
    </source>
</evidence>
<reference evidence="26" key="2">
    <citation type="submission" date="2025-09" db="UniProtKB">
        <authorList>
            <consortium name="Ensembl"/>
        </authorList>
    </citation>
    <scope>IDENTIFICATION</scope>
</reference>
<keyword evidence="6 21" id="KW-0732">Signal</keyword>
<dbReference type="CDD" id="cd05066">
    <property type="entry name" value="PTKc_EphR_A"/>
    <property type="match status" value="1"/>
</dbReference>
<evidence type="ECO:0000313" key="26">
    <source>
        <dbReference type="Ensembl" id="ENSNPEP00000018918.1"/>
    </source>
</evidence>
<dbReference type="InterPro" id="IPR050449">
    <property type="entry name" value="Ephrin_rcpt_TKs"/>
</dbReference>
<gene>
    <name evidence="26" type="primary">EPHA6</name>
</gene>
<dbReference type="InterPro" id="IPR009030">
    <property type="entry name" value="Growth_fac_rcpt_cys_sf"/>
</dbReference>
<dbReference type="PROSITE" id="PS50105">
    <property type="entry name" value="SAM_DOMAIN"/>
    <property type="match status" value="1"/>
</dbReference>
<dbReference type="FunFam" id="1.10.510.10:FF:000083">
    <property type="entry name" value="Ephrin type-A receptor 3"/>
    <property type="match status" value="1"/>
</dbReference>
<dbReference type="InterPro" id="IPR017441">
    <property type="entry name" value="Protein_kinase_ATP_BS"/>
</dbReference>
<sequence>MYLLSSLGLFSFLSHLFSFQWDAITEMDEHNRPIHTYQVCNVMEPNQNNWLRTNWISRDAAQKIYVEMKFTLRDCNSIPWVLGTCKETFNLYYMESDESHGVKFKPNQYTKIDTIAADESFTQMDLGDRILKLNTEVREVGPINKKGFYLAFQDIGACIALVSVRVYYKKCPFTVRNLAMFPDTIPRVDSSSLVEVRGSCVKSAEERDTPKLYCGADGDWLVPLGRCICTVGYEELDGSCHACRPGFYKAFAGNVKCSKCPPHSLTHVEATSVCQCEKGYFRAEKDPPTMACTRPPSAPRNVIFNINETALMLEWSPPSDTGGRKDLTYSVICKKCGSDTSQCEICGGGIRFIPRHTGLINSSVTVLDFVSHVNYTFEIEAMNGVSELSFSPKQFTAITVTTDQDAPSLIGMVRKDWASQNSIALSWQEPDFPHGAILDYEIKYYEKHEQLSYSSTRSKAPSVIITGLKPATKYIFHIRVRTAAGYSGYSQKFEFETGDESKFWLSYALDLRIAIVLIKASLAFLERCQWYIKAKMKSEEKRRAHLQNGHLRFPGIKTYIDPDTYEDPSLAVHEFAKEIDPSRIRIERVIGAGEFGEVCSGRLKTPGKREIPVAIKTLKGGYMDRQRRDFLREASIMGQFDHPNIIRLEGVVTKSRPVMIVVEYMENGSLDSFLRKHDGHFTVIQLVGMLRGIASGMKYLSDMGYVHRDLAARNILVNSNLMCKVSDFGLSRVLEDDPEAAYTTSGGKIPIRWTAPEAIAYRKFSSASDAWSYGIVMWEVMSYGERPYWEMSNQDVILSIEEGYRLPAPMGCPASLHQLMLHCWQKERNHRPKFSDIVSFLDKLIRNPSTLHTLVEDVLVDIRRIGVVLIGHQRRIVSSLQTLRLHMMHIQEKGFHV</sequence>
<dbReference type="SMART" id="SM00615">
    <property type="entry name" value="EPH_lbd"/>
    <property type="match status" value="1"/>
</dbReference>
<keyword evidence="5" id="KW-0812">Transmembrane</keyword>
<dbReference type="InterPro" id="IPR020635">
    <property type="entry name" value="Tyr_kinase_cat_dom"/>
</dbReference>
<dbReference type="Proteomes" id="UP000694420">
    <property type="component" value="Unplaced"/>
</dbReference>
<evidence type="ECO:0000256" key="14">
    <source>
        <dbReference type="ARBA" id="ARBA00023170"/>
    </source>
</evidence>
<dbReference type="FunFam" id="2.10.50.10:FF:000001">
    <property type="entry name" value="Ephrin type-A receptor 5"/>
    <property type="match status" value="1"/>
</dbReference>
<dbReference type="InterPro" id="IPR001660">
    <property type="entry name" value="SAM"/>
</dbReference>
<proteinExistence type="predicted"/>
<dbReference type="SUPFAM" id="SSF57184">
    <property type="entry name" value="Growth factor receptor domain"/>
    <property type="match status" value="1"/>
</dbReference>
<dbReference type="PROSITE" id="PS51550">
    <property type="entry name" value="EPH_LBD"/>
    <property type="match status" value="1"/>
</dbReference>
<dbReference type="InterPro" id="IPR008266">
    <property type="entry name" value="Tyr_kinase_AS"/>
</dbReference>
<dbReference type="GO" id="GO:0005886">
    <property type="term" value="C:plasma membrane"/>
    <property type="evidence" value="ECO:0007669"/>
    <property type="project" value="InterPro"/>
</dbReference>
<evidence type="ECO:0000256" key="4">
    <source>
        <dbReference type="ARBA" id="ARBA00022679"/>
    </source>
</evidence>
<keyword evidence="27" id="KW-1185">Reference proteome</keyword>
<dbReference type="SUPFAM" id="SSF56112">
    <property type="entry name" value="Protein kinase-like (PK-like)"/>
    <property type="match status" value="1"/>
</dbReference>
<dbReference type="Gene3D" id="2.60.120.260">
    <property type="entry name" value="Galactose-binding domain-like"/>
    <property type="match status" value="1"/>
</dbReference>
<evidence type="ECO:0000256" key="18">
    <source>
        <dbReference type="PIRSR" id="PIRSR000666-2"/>
    </source>
</evidence>
<comment type="subcellular location">
    <subcellularLocation>
        <location evidence="1">Membrane</location>
        <topology evidence="1">Single-pass type I membrane protein</topology>
    </subcellularLocation>
</comment>
<evidence type="ECO:0000256" key="15">
    <source>
        <dbReference type="ARBA" id="ARBA00023180"/>
    </source>
</evidence>
<dbReference type="PANTHER" id="PTHR46877:SF10">
    <property type="entry name" value="EPHRIN TYPE-A RECEPTOR 6"/>
    <property type="match status" value="1"/>
</dbReference>
<organism evidence="26 27">
    <name type="scientific">Nothoprocta perdicaria</name>
    <name type="common">Chilean tinamou</name>
    <name type="synonym">Crypturus perdicarius</name>
    <dbReference type="NCBI Taxonomy" id="30464"/>
    <lineage>
        <taxon>Eukaryota</taxon>
        <taxon>Metazoa</taxon>
        <taxon>Chordata</taxon>
        <taxon>Craniata</taxon>
        <taxon>Vertebrata</taxon>
        <taxon>Euteleostomi</taxon>
        <taxon>Archelosauria</taxon>
        <taxon>Archosauria</taxon>
        <taxon>Dinosauria</taxon>
        <taxon>Saurischia</taxon>
        <taxon>Theropoda</taxon>
        <taxon>Coelurosauria</taxon>
        <taxon>Aves</taxon>
        <taxon>Palaeognathae</taxon>
        <taxon>Tinamiformes</taxon>
        <taxon>Tinamidae</taxon>
        <taxon>Nothoprocta</taxon>
    </lineage>
</organism>
<evidence type="ECO:0000256" key="21">
    <source>
        <dbReference type="SAM" id="SignalP"/>
    </source>
</evidence>
<dbReference type="Pfam" id="PF14575">
    <property type="entry name" value="EphA2_TM"/>
    <property type="match status" value="1"/>
</dbReference>
<dbReference type="PROSITE" id="PS00109">
    <property type="entry name" value="PROTEIN_KINASE_TYR"/>
    <property type="match status" value="1"/>
</dbReference>
<dbReference type="PRINTS" id="PR00014">
    <property type="entry name" value="FNTYPEIII"/>
</dbReference>
<dbReference type="InterPro" id="IPR003961">
    <property type="entry name" value="FN3_dom"/>
</dbReference>
<feature type="domain" description="SAM" evidence="23">
    <location>
        <begin position="824"/>
        <end position="886"/>
    </location>
</feature>
<feature type="signal peptide" evidence="21">
    <location>
        <begin position="1"/>
        <end position="18"/>
    </location>
</feature>
<feature type="domain" description="Fibronectin type-III" evidence="24">
    <location>
        <begin position="295"/>
        <end position="405"/>
    </location>
</feature>
<keyword evidence="19" id="KW-1015">Disulfide bond</keyword>
<keyword evidence="7" id="KW-0677">Repeat</keyword>
<dbReference type="Pfam" id="PF07714">
    <property type="entry name" value="PK_Tyr_Ser-Thr"/>
    <property type="match status" value="1"/>
</dbReference>
<keyword evidence="4" id="KW-0808">Transferase</keyword>
<dbReference type="Gene3D" id="1.10.510.10">
    <property type="entry name" value="Transferase(Phosphotransferase) domain 1"/>
    <property type="match status" value="1"/>
</dbReference>
<dbReference type="GO" id="GO:0007411">
    <property type="term" value="P:axon guidance"/>
    <property type="evidence" value="ECO:0007669"/>
    <property type="project" value="TreeGrafter"/>
</dbReference>
<dbReference type="PROSITE" id="PS50853">
    <property type="entry name" value="FN3"/>
    <property type="match status" value="2"/>
</dbReference>
<dbReference type="SMART" id="SM00219">
    <property type="entry name" value="TyrKc"/>
    <property type="match status" value="1"/>
</dbReference>
<evidence type="ECO:0000256" key="11">
    <source>
        <dbReference type="ARBA" id="ARBA00022989"/>
    </source>
</evidence>
<evidence type="ECO:0000256" key="3">
    <source>
        <dbReference type="ARBA" id="ARBA00022553"/>
    </source>
</evidence>
<dbReference type="SMART" id="SM00060">
    <property type="entry name" value="FN3"/>
    <property type="match status" value="2"/>
</dbReference>
<evidence type="ECO:0000256" key="6">
    <source>
        <dbReference type="ARBA" id="ARBA00022729"/>
    </source>
</evidence>
<dbReference type="Pfam" id="PF25599">
    <property type="entry name" value="Ephrin_CRD"/>
    <property type="match status" value="1"/>
</dbReference>
<dbReference type="GO" id="GO:0005005">
    <property type="term" value="F:transmembrane-ephrin receptor activity"/>
    <property type="evidence" value="ECO:0007669"/>
    <property type="project" value="TreeGrafter"/>
</dbReference>
<evidence type="ECO:0000256" key="13">
    <source>
        <dbReference type="ARBA" id="ARBA00023137"/>
    </source>
</evidence>
<dbReference type="Gene3D" id="2.10.50.10">
    <property type="entry name" value="Tumor Necrosis Factor Receptor, subunit A, domain 2"/>
    <property type="match status" value="1"/>
</dbReference>
<evidence type="ECO:0000256" key="5">
    <source>
        <dbReference type="ARBA" id="ARBA00022692"/>
    </source>
</evidence>
<dbReference type="Pfam" id="PF00041">
    <property type="entry name" value="fn3"/>
    <property type="match status" value="2"/>
</dbReference>
<feature type="binding site" evidence="18 20">
    <location>
        <position position="616"/>
    </location>
    <ligand>
        <name>ATP</name>
        <dbReference type="ChEBI" id="CHEBI:30616"/>
    </ligand>
</feature>
<feature type="binding site" evidence="18">
    <location>
        <begin position="590"/>
        <end position="598"/>
    </location>
    <ligand>
        <name>ATP</name>
        <dbReference type="ChEBI" id="CHEBI:30616"/>
    </ligand>
</feature>
<evidence type="ECO:0000256" key="12">
    <source>
        <dbReference type="ARBA" id="ARBA00023136"/>
    </source>
</evidence>
<evidence type="ECO:0000256" key="7">
    <source>
        <dbReference type="ARBA" id="ARBA00022737"/>
    </source>
</evidence>
<keyword evidence="3" id="KW-0597">Phosphoprotein</keyword>
<dbReference type="InterPro" id="IPR013783">
    <property type="entry name" value="Ig-like_fold"/>
</dbReference>
<evidence type="ECO:0000256" key="17">
    <source>
        <dbReference type="PIRSR" id="PIRSR000666-1"/>
    </source>
</evidence>
<reference evidence="26" key="1">
    <citation type="submission" date="2025-08" db="UniProtKB">
        <authorList>
            <consortium name="Ensembl"/>
        </authorList>
    </citation>
    <scope>IDENTIFICATION</scope>
</reference>
<dbReference type="GO" id="GO:0030425">
    <property type="term" value="C:dendrite"/>
    <property type="evidence" value="ECO:0007669"/>
    <property type="project" value="TreeGrafter"/>
</dbReference>
<accession>A0A8C6ZYP6</accession>
<dbReference type="Gene3D" id="3.30.200.20">
    <property type="entry name" value="Phosphorylase Kinase, domain 1"/>
    <property type="match status" value="1"/>
</dbReference>
<keyword evidence="12" id="KW-0472">Membrane</keyword>
<dbReference type="PRINTS" id="PR00109">
    <property type="entry name" value="TYRKINASE"/>
</dbReference>
<feature type="disulfide bond" evidence="19">
    <location>
        <begin position="75"/>
        <end position="85"/>
    </location>
</feature>
<keyword evidence="9" id="KW-0418">Kinase</keyword>
<dbReference type="InterPro" id="IPR027936">
    <property type="entry name" value="Eph_TM"/>
</dbReference>
<dbReference type="SUPFAM" id="SSF49265">
    <property type="entry name" value="Fibronectin type III"/>
    <property type="match status" value="1"/>
</dbReference>
<dbReference type="FunFam" id="3.30.200.20:FF:000001">
    <property type="entry name" value="Ephrin type-A receptor 5"/>
    <property type="match status" value="1"/>
</dbReference>
<dbReference type="PIRSF" id="PIRSF000666">
    <property type="entry name" value="TyrPK_ephrin_receptor"/>
    <property type="match status" value="1"/>
</dbReference>
<dbReference type="InterPro" id="IPR001426">
    <property type="entry name" value="Tyr_kinase_rcpt_V_CS"/>
</dbReference>
<evidence type="ECO:0000259" key="22">
    <source>
        <dbReference type="PROSITE" id="PS50011"/>
    </source>
</evidence>
<dbReference type="FunFam" id="2.60.40.10:FF:000190">
    <property type="entry name" value="Ephrin type-A receptor 7"/>
    <property type="match status" value="1"/>
</dbReference>
<dbReference type="InterPro" id="IPR016257">
    <property type="entry name" value="Tyr_kinase_ephrin_rcpt"/>
</dbReference>
<protein>
    <recommendedName>
        <fullName evidence="2">receptor protein-tyrosine kinase</fullName>
        <ecNumber evidence="2">2.7.10.1</ecNumber>
    </recommendedName>
</protein>
<dbReference type="Gene3D" id="2.60.40.10">
    <property type="entry name" value="Immunoglobulins"/>
    <property type="match status" value="2"/>
</dbReference>
<dbReference type="InterPro" id="IPR036116">
    <property type="entry name" value="FN3_sf"/>
</dbReference>
<dbReference type="PROSITE" id="PS00791">
    <property type="entry name" value="RECEPTOR_TYR_KIN_V_2"/>
    <property type="match status" value="1"/>
</dbReference>
<dbReference type="PROSITE" id="PS00790">
    <property type="entry name" value="RECEPTOR_TYR_KIN_V_1"/>
    <property type="match status" value="1"/>
</dbReference>
<feature type="active site" description="Proton acceptor" evidence="17">
    <location>
        <position position="709"/>
    </location>
</feature>
<dbReference type="FunFam" id="2.60.40.10:FF:001184">
    <property type="entry name" value="Ephrin type-A receptor 6"/>
    <property type="match status" value="1"/>
</dbReference>
<dbReference type="InterPro" id="IPR001245">
    <property type="entry name" value="Ser-Thr/Tyr_kinase_cat_dom"/>
</dbReference>
<dbReference type="GO" id="GO:0005524">
    <property type="term" value="F:ATP binding"/>
    <property type="evidence" value="ECO:0007669"/>
    <property type="project" value="UniProtKB-UniRule"/>
</dbReference>
<keyword evidence="13" id="KW-0829">Tyrosine-protein kinase</keyword>
<dbReference type="Ensembl" id="ENSNPET00000019404.1">
    <property type="protein sequence ID" value="ENSNPEP00000018918.1"/>
    <property type="gene ID" value="ENSNPEG00000014044.1"/>
</dbReference>
<dbReference type="Pfam" id="PF01404">
    <property type="entry name" value="Ephrin_lbd"/>
    <property type="match status" value="1"/>
</dbReference>
<dbReference type="CDD" id="cd00063">
    <property type="entry name" value="FN3"/>
    <property type="match status" value="2"/>
</dbReference>
<comment type="catalytic activity">
    <reaction evidence="16">
        <text>L-tyrosyl-[protein] + ATP = O-phospho-L-tyrosyl-[protein] + ADP + H(+)</text>
        <dbReference type="Rhea" id="RHEA:10596"/>
        <dbReference type="Rhea" id="RHEA-COMP:10136"/>
        <dbReference type="Rhea" id="RHEA-COMP:20101"/>
        <dbReference type="ChEBI" id="CHEBI:15378"/>
        <dbReference type="ChEBI" id="CHEBI:30616"/>
        <dbReference type="ChEBI" id="CHEBI:46858"/>
        <dbReference type="ChEBI" id="CHEBI:61978"/>
        <dbReference type="ChEBI" id="CHEBI:456216"/>
        <dbReference type="EC" id="2.7.10.1"/>
    </reaction>
</comment>
<dbReference type="SMART" id="SM01411">
    <property type="entry name" value="Ephrin_rec_like"/>
    <property type="match status" value="1"/>
</dbReference>
<evidence type="ECO:0000256" key="1">
    <source>
        <dbReference type="ARBA" id="ARBA00004479"/>
    </source>
</evidence>
<feature type="disulfide bond" evidence="19">
    <location>
        <begin position="40"/>
        <end position="158"/>
    </location>
</feature>
<feature type="domain" description="Protein kinase" evidence="22">
    <location>
        <begin position="584"/>
        <end position="855"/>
    </location>
</feature>
<evidence type="ECO:0000256" key="8">
    <source>
        <dbReference type="ARBA" id="ARBA00022741"/>
    </source>
</evidence>
<dbReference type="FunFam" id="2.60.40.1770:FF:000001">
    <property type="entry name" value="Ephrin type-A receptor 5"/>
    <property type="match status" value="1"/>
</dbReference>
<name>A0A8C6ZYP6_NOTPE</name>
<dbReference type="Pfam" id="PF07699">
    <property type="entry name" value="Ephrin_rec_like"/>
    <property type="match status" value="1"/>
</dbReference>